<dbReference type="PANTHER" id="PTHR23242:SF9">
    <property type="entry name" value="TRANSCRIPTION FACTOR HOXA13"/>
    <property type="match status" value="1"/>
</dbReference>
<dbReference type="EMBL" id="ML119056">
    <property type="protein sequence ID" value="ROT38232.1"/>
    <property type="molecule type" value="Genomic_DNA"/>
</dbReference>
<reference evidence="2 3" key="1">
    <citation type="journal article" date="2018" name="Mol. Ecol.">
        <title>The obligate alkalophilic soda-lake fungus Sodiomyces alkalinus has shifted to a protein diet.</title>
        <authorList>
            <person name="Grum-Grzhimaylo A.A."/>
            <person name="Falkoski D.L."/>
            <person name="van den Heuvel J."/>
            <person name="Valero-Jimenez C.A."/>
            <person name="Min B."/>
            <person name="Choi I.G."/>
            <person name="Lipzen A."/>
            <person name="Daum C.G."/>
            <person name="Aanen D.K."/>
            <person name="Tsang A."/>
            <person name="Henrissat B."/>
            <person name="Bilanenko E.N."/>
            <person name="de Vries R.P."/>
            <person name="van Kan J.A.L."/>
            <person name="Grigoriev I.V."/>
            <person name="Debets A.J.M."/>
        </authorList>
    </citation>
    <scope>NUCLEOTIDE SEQUENCE [LARGE SCALE GENOMIC DNA]</scope>
    <source>
        <strain evidence="2 3">F11</strain>
    </source>
</reference>
<feature type="region of interest" description="Disordered" evidence="1">
    <location>
        <begin position="485"/>
        <end position="508"/>
    </location>
</feature>
<dbReference type="RefSeq" id="XP_028466038.1">
    <property type="nucleotide sequence ID" value="XM_028614283.1"/>
</dbReference>
<evidence type="ECO:0000313" key="3">
    <source>
        <dbReference type="Proteomes" id="UP000272025"/>
    </source>
</evidence>
<proteinExistence type="predicted"/>
<accession>A0A3N2PUR1</accession>
<name>A0A3N2PUR1_SODAK</name>
<feature type="region of interest" description="Disordered" evidence="1">
    <location>
        <begin position="161"/>
        <end position="191"/>
    </location>
</feature>
<feature type="region of interest" description="Disordered" evidence="1">
    <location>
        <begin position="115"/>
        <end position="144"/>
    </location>
</feature>
<feature type="compositionally biased region" description="Low complexity" evidence="1">
    <location>
        <begin position="451"/>
        <end position="463"/>
    </location>
</feature>
<gene>
    <name evidence="2" type="ORF">SODALDRAFT_360574</name>
</gene>
<dbReference type="GeneID" id="39582761"/>
<sequence length="1384" mass="148955">MLQVGVTVAEDGATELCCHGIIGQHQKKRPLILIRTFLQNPADSITSRLYSIYLCKQTVPPSACLTYSSVLLAQSSFVWAQANKNLLITRTSELVPRNLGNSSRDPFIYPRRATSTFASQQTKDSHPVHKRAGPSPSSQGSGTFHMVASSAATSSTMEVTSSYTNGYSKSGPGVNGVTNSTPALQRQPSPSRGPTILGRVFNTVARLFTWYAIITLLFRCPPTLDDCDESSPKICRPYFRAKEIVSPHVQPYYDTYAAPYVHLAKPYYETANEHVFTPAKGYIAKYGGPALDQSKEYTQAQWDRTVQPKLAIYQDAVKEQYDRNIAPRVSQLQTAMAPYLDIARTSALQTYYEVIQPSYHFSQPYISHGYTAASQFTTETAVPAVSWAWDKTYVFLDASVWPRLRTLYVENVEPQLARIGKRLGRYSGKSRAAIENISERVSSQTSSFAKPSSPVSTASASNSVSLTSEAQSSIIIESTDIPDAEEVASHDQNEQVVAPAAGENESELRRTARETVAEDLEKWQTKFAKAAEEGADEIEERVWEIVREMIEQNANTMGKALVAALEDTFKAEVERLHKEIVRIVDKGNETGENAEAELVAAVRAAGMSIKKNAQAIRDWKSDFEEGMESAITKAAENHFKILESIRDLALQRIGMKWAWMDGITYKDWTKFHELRDRFDEWTLDLKQLIVTHPALDAAREASAEVEDAGMTVAQAAARELARLKQVALWKLAAGDTTDDFDSENMRRAAEEVQRAKAEEAAAEASRAAEAAEAAEAAAEASRLAEEEAAAASEATEEQPQQATEEVDESSGSSPPEQDPLEEAASVVENESQATDLPDEGVSDALEEDPLESAASVIEDQSPADDLSNNNAGEDEYRVYESISSAASQASSVVLGSSGSNQPDDVVSSPDLASTPLPGDGQTFIVASNDSEPAGDNYSRGRSDTEGQAQVPKQGAEDEVDEHLEDQLDQDMIPESVEDEPVSAETGSVKPVFLGAMAQSVPKREGPILDEDADVDDDETTFHRLSEQAQEAYSNAMSHASEKYAEAMSALSVQIYGTPKPDPTQQEMFASVSGAYAGAIEAANSRLHEVLDAASKKVYGTPTPTATPSHVNWASVEALAAQRLDEGRRWAEEQFEAAKVKLGLATATPSPTPTNAKLLEQAKLNYYAGLGAAHARYSEFLAAAASAFSSLKGTSTPTDAAGTASSVAAVATQSAGAVASGAQQEALSVASVVGGGFDAAASIVGDTVNAAAQEILEAAEAVERGITDTWENVVSQISAQVYGVPTPTPTAWYDGPYQEVEKLAAQAPEQAAKQYEMVYSLVQELVAGKEPTSSESILSRFQAAYATGAAAAGDSVNAAREKLNSAAAAAAEAVREGLHPARDEL</sequence>
<evidence type="ECO:0000256" key="1">
    <source>
        <dbReference type="SAM" id="MobiDB-lite"/>
    </source>
</evidence>
<protein>
    <recommendedName>
        <fullName evidence="4">Transcription factor hoxa13</fullName>
    </recommendedName>
</protein>
<organism evidence="2 3">
    <name type="scientific">Sodiomyces alkalinus (strain CBS 110278 / VKM F-3762 / F11)</name>
    <name type="common">Alkaliphilic filamentous fungus</name>
    <dbReference type="NCBI Taxonomy" id="1314773"/>
    <lineage>
        <taxon>Eukaryota</taxon>
        <taxon>Fungi</taxon>
        <taxon>Dikarya</taxon>
        <taxon>Ascomycota</taxon>
        <taxon>Pezizomycotina</taxon>
        <taxon>Sordariomycetes</taxon>
        <taxon>Hypocreomycetidae</taxon>
        <taxon>Glomerellales</taxon>
        <taxon>Plectosphaerellaceae</taxon>
        <taxon>Sodiomyces</taxon>
    </lineage>
</organism>
<dbReference type="Proteomes" id="UP000272025">
    <property type="component" value="Unassembled WGS sequence"/>
</dbReference>
<evidence type="ECO:0000313" key="2">
    <source>
        <dbReference type="EMBL" id="ROT38232.1"/>
    </source>
</evidence>
<keyword evidence="3" id="KW-1185">Reference proteome</keyword>
<feature type="compositionally biased region" description="Basic and acidic residues" evidence="1">
    <location>
        <begin position="743"/>
        <end position="759"/>
    </location>
</feature>
<feature type="compositionally biased region" description="Low complexity" evidence="1">
    <location>
        <begin position="881"/>
        <end position="899"/>
    </location>
</feature>
<feature type="compositionally biased region" description="Acidic residues" evidence="1">
    <location>
        <begin position="956"/>
        <end position="968"/>
    </location>
</feature>
<feature type="region of interest" description="Disordered" evidence="1">
    <location>
        <begin position="737"/>
        <end position="992"/>
    </location>
</feature>
<feature type="region of interest" description="Disordered" evidence="1">
    <location>
        <begin position="443"/>
        <end position="463"/>
    </location>
</feature>
<dbReference type="PANTHER" id="PTHR23242">
    <property type="entry name" value="TRANSCRIPTION FACTOR HOXA13"/>
    <property type="match status" value="1"/>
</dbReference>
<feature type="compositionally biased region" description="Polar residues" evidence="1">
    <location>
        <begin position="176"/>
        <end position="191"/>
    </location>
</feature>
<dbReference type="STRING" id="1314773.A0A3N2PUR1"/>
<feature type="compositionally biased region" description="Acidic residues" evidence="1">
    <location>
        <begin position="836"/>
        <end position="850"/>
    </location>
</feature>
<dbReference type="OrthoDB" id="3260408at2759"/>
<feature type="compositionally biased region" description="Low complexity" evidence="1">
    <location>
        <begin position="789"/>
        <end position="803"/>
    </location>
</feature>
<feature type="compositionally biased region" description="Low complexity" evidence="1">
    <location>
        <begin position="762"/>
        <end position="781"/>
    </location>
</feature>
<evidence type="ECO:0008006" key="4">
    <source>
        <dbReference type="Google" id="ProtNLM"/>
    </source>
</evidence>